<dbReference type="GO" id="GO:0009116">
    <property type="term" value="P:nucleoside metabolic process"/>
    <property type="evidence" value="ECO:0007669"/>
    <property type="project" value="InterPro"/>
</dbReference>
<comment type="caution">
    <text evidence="2">The sequence shown here is derived from an EMBL/GenBank/DDBJ whole genome shotgun (WGS) entry which is preliminary data.</text>
</comment>
<sequence>DELCRIGVDTFIRVGSTGGIQKGQNIGDLVISTGAVRLEGTSKDFVIPEYPAVANYEVVMALIESAEELKVRYHVGITASTDTFYTGQGRPAYKNYFPSFKEHIFRDMQAAGVQNFEMEAAILFTMASIFGKRAGAVCVIIANRVTDEFEITDEMQKRAGLVASRAVAILSRWDDRKIKKKKAFLFPSLL</sequence>
<dbReference type="CDD" id="cd17767">
    <property type="entry name" value="UP_EcUdp-like"/>
    <property type="match status" value="1"/>
</dbReference>
<dbReference type="STRING" id="1798396.A2973_05465"/>
<dbReference type="PANTHER" id="PTHR43691:SF13">
    <property type="entry name" value="URIDINE PHOSPHORYLASE"/>
    <property type="match status" value="1"/>
</dbReference>
<dbReference type="InterPro" id="IPR035994">
    <property type="entry name" value="Nucleoside_phosphorylase_sf"/>
</dbReference>
<dbReference type="Proteomes" id="UP000176409">
    <property type="component" value="Unassembled WGS sequence"/>
</dbReference>
<dbReference type="EMBL" id="MFJZ01000007">
    <property type="protein sequence ID" value="OGG30719.1"/>
    <property type="molecule type" value="Genomic_DNA"/>
</dbReference>
<dbReference type="PANTHER" id="PTHR43691">
    <property type="entry name" value="URIDINE PHOSPHORYLASE"/>
    <property type="match status" value="1"/>
</dbReference>
<dbReference type="InterPro" id="IPR000845">
    <property type="entry name" value="Nucleoside_phosphorylase_d"/>
</dbReference>
<gene>
    <name evidence="2" type="ORF">A2973_05465</name>
</gene>
<dbReference type="Gene3D" id="3.40.50.1580">
    <property type="entry name" value="Nucleoside phosphorylase domain"/>
    <property type="match status" value="1"/>
</dbReference>
<name>A0A1F6B1C1_9BACT</name>
<dbReference type="GO" id="GO:0003824">
    <property type="term" value="F:catalytic activity"/>
    <property type="evidence" value="ECO:0007669"/>
    <property type="project" value="InterPro"/>
</dbReference>
<protein>
    <submittedName>
        <fullName evidence="2">Uridine phosphorylase</fullName>
    </submittedName>
</protein>
<feature type="non-terminal residue" evidence="2">
    <location>
        <position position="1"/>
    </location>
</feature>
<organism evidence="2 3">
    <name type="scientific">Candidatus Gottesmanbacteria bacterium RIFCSPLOWO2_01_FULL_49_10</name>
    <dbReference type="NCBI Taxonomy" id="1798396"/>
    <lineage>
        <taxon>Bacteria</taxon>
        <taxon>Candidatus Gottesmaniibacteriota</taxon>
    </lineage>
</organism>
<accession>A0A1F6B1C1</accession>
<evidence type="ECO:0000259" key="1">
    <source>
        <dbReference type="Pfam" id="PF01048"/>
    </source>
</evidence>
<feature type="domain" description="Nucleoside phosphorylase" evidence="1">
    <location>
        <begin position="3"/>
        <end position="171"/>
    </location>
</feature>
<proteinExistence type="predicted"/>
<dbReference type="SUPFAM" id="SSF53167">
    <property type="entry name" value="Purine and uridine phosphorylases"/>
    <property type="match status" value="1"/>
</dbReference>
<dbReference type="Pfam" id="PF01048">
    <property type="entry name" value="PNP_UDP_1"/>
    <property type="match status" value="1"/>
</dbReference>
<evidence type="ECO:0000313" key="3">
    <source>
        <dbReference type="Proteomes" id="UP000176409"/>
    </source>
</evidence>
<reference evidence="2 3" key="1">
    <citation type="journal article" date="2016" name="Nat. Commun.">
        <title>Thousands of microbial genomes shed light on interconnected biogeochemical processes in an aquifer system.</title>
        <authorList>
            <person name="Anantharaman K."/>
            <person name="Brown C.T."/>
            <person name="Hug L.A."/>
            <person name="Sharon I."/>
            <person name="Castelle C.J."/>
            <person name="Probst A.J."/>
            <person name="Thomas B.C."/>
            <person name="Singh A."/>
            <person name="Wilkins M.J."/>
            <person name="Karaoz U."/>
            <person name="Brodie E.L."/>
            <person name="Williams K.H."/>
            <person name="Hubbard S.S."/>
            <person name="Banfield J.F."/>
        </authorList>
    </citation>
    <scope>NUCLEOTIDE SEQUENCE [LARGE SCALE GENOMIC DNA]</scope>
</reference>
<dbReference type="AlphaFoldDB" id="A0A1F6B1C1"/>
<evidence type="ECO:0000313" key="2">
    <source>
        <dbReference type="EMBL" id="OGG30719.1"/>
    </source>
</evidence>
<dbReference type="GO" id="GO:0005829">
    <property type="term" value="C:cytosol"/>
    <property type="evidence" value="ECO:0007669"/>
    <property type="project" value="TreeGrafter"/>
</dbReference>